<dbReference type="AlphaFoldDB" id="A0A100XWV8"/>
<dbReference type="EMBL" id="LLYW01000034">
    <property type="protein sequence ID" value="KUH32529.1"/>
    <property type="molecule type" value="Genomic_DNA"/>
</dbReference>
<dbReference type="RefSeq" id="WP_058939415.1">
    <property type="nucleotide sequence ID" value="NZ_LLYW01000034.1"/>
</dbReference>
<proteinExistence type="predicted"/>
<evidence type="ECO:0000313" key="1">
    <source>
        <dbReference type="EMBL" id="KUH32529.1"/>
    </source>
</evidence>
<accession>A0A100XWV8</accession>
<gene>
    <name evidence="1" type="ORF">APY94_09535</name>
</gene>
<reference evidence="1 2" key="1">
    <citation type="submission" date="2015-10" db="EMBL/GenBank/DDBJ databases">
        <title>Draft genome sequence of Thermococcus celericrescens strain DSM 17994.</title>
        <authorList>
            <person name="Hong S.-J."/>
            <person name="Park C.-E."/>
            <person name="Shin J.-H."/>
        </authorList>
    </citation>
    <scope>NUCLEOTIDE SEQUENCE [LARGE SCALE GENOMIC DNA]</scope>
    <source>
        <strain evidence="1 2">DSM 17994</strain>
    </source>
</reference>
<name>A0A100XWV8_9EURY</name>
<comment type="caution">
    <text evidence="1">The sequence shown here is derived from an EMBL/GenBank/DDBJ whole genome shotgun (WGS) entry which is preliminary data.</text>
</comment>
<organism evidence="1 2">
    <name type="scientific">Thermococcus celericrescens</name>
    <dbReference type="NCBI Taxonomy" id="227598"/>
    <lineage>
        <taxon>Archaea</taxon>
        <taxon>Methanobacteriati</taxon>
        <taxon>Methanobacteriota</taxon>
        <taxon>Thermococci</taxon>
        <taxon>Thermococcales</taxon>
        <taxon>Thermococcaceae</taxon>
        <taxon>Thermococcus</taxon>
    </lineage>
</organism>
<keyword evidence="2" id="KW-1185">Reference proteome</keyword>
<dbReference type="OrthoDB" id="90002at2157"/>
<sequence>MPMYLVTHHYSREESIKATKEAADFFRRLPPTGDIEFMASYNFNGGSYTIWRAQNREALEEYMKTINAPTFHKNMEITEIVQSYPPTVEYTIRLWEMLYHLSGG</sequence>
<protein>
    <submittedName>
        <fullName evidence="1">Uncharacterized protein</fullName>
    </submittedName>
</protein>
<dbReference type="STRING" id="227598.APY94_09535"/>
<dbReference type="Proteomes" id="UP000053462">
    <property type="component" value="Unassembled WGS sequence"/>
</dbReference>
<evidence type="ECO:0000313" key="2">
    <source>
        <dbReference type="Proteomes" id="UP000053462"/>
    </source>
</evidence>